<sequence length="97" mass="11012">MANANTSRARLELPYSLYAYFQIFVRSMVEDGVERNGCSFPDDCLPSERDYTSRDAVFKAINSWAAPRGYAFQRSSYVNQINFGPEVDLIDSPRAQS</sequence>
<evidence type="ECO:0000313" key="1">
    <source>
        <dbReference type="EMBL" id="PNP59906.1"/>
    </source>
</evidence>
<evidence type="ECO:0000313" key="2">
    <source>
        <dbReference type="Proteomes" id="UP000236664"/>
    </source>
</evidence>
<comment type="caution">
    <text evidence="1">The sequence shown here is derived from an EMBL/GenBank/DDBJ whole genome shotgun (WGS) entry which is preliminary data.</text>
</comment>
<protein>
    <submittedName>
        <fullName evidence="1">Uncharacterized protein</fullName>
    </submittedName>
</protein>
<keyword evidence="2" id="KW-1185">Reference proteome</keyword>
<accession>A0A2K0UQ53</accession>
<dbReference type="AlphaFoldDB" id="A0A2K0UQ53"/>
<name>A0A2K0UQ53_GIBNY</name>
<reference evidence="1 2" key="1">
    <citation type="submission" date="2017-06" db="EMBL/GenBank/DDBJ databases">
        <title>Genome of Fusarium nygamai isolate CS10214.</title>
        <authorList>
            <person name="Gardiner D.M."/>
            <person name="Obanor F."/>
            <person name="Kazan K."/>
        </authorList>
    </citation>
    <scope>NUCLEOTIDE SEQUENCE [LARGE SCALE GENOMIC DNA]</scope>
    <source>
        <strain evidence="1 2">CS10214</strain>
    </source>
</reference>
<dbReference type="EMBL" id="MTQA01000405">
    <property type="protein sequence ID" value="PNP59906.1"/>
    <property type="molecule type" value="Genomic_DNA"/>
</dbReference>
<gene>
    <name evidence="1" type="ORF">FNYG_14768</name>
</gene>
<dbReference type="OrthoDB" id="10561758at2759"/>
<dbReference type="Proteomes" id="UP000236664">
    <property type="component" value="Unassembled WGS sequence"/>
</dbReference>
<organism evidence="1 2">
    <name type="scientific">Gibberella nygamai</name>
    <name type="common">Bean root rot disease fungus</name>
    <name type="synonym">Fusarium nygamai</name>
    <dbReference type="NCBI Taxonomy" id="42673"/>
    <lineage>
        <taxon>Eukaryota</taxon>
        <taxon>Fungi</taxon>
        <taxon>Dikarya</taxon>
        <taxon>Ascomycota</taxon>
        <taxon>Pezizomycotina</taxon>
        <taxon>Sordariomycetes</taxon>
        <taxon>Hypocreomycetidae</taxon>
        <taxon>Hypocreales</taxon>
        <taxon>Nectriaceae</taxon>
        <taxon>Fusarium</taxon>
        <taxon>Fusarium fujikuroi species complex</taxon>
    </lineage>
</organism>
<proteinExistence type="predicted"/>